<comment type="caution">
    <text evidence="2">The sequence shown here is derived from an EMBL/GenBank/DDBJ whole genome shotgun (WGS) entry which is preliminary data.</text>
</comment>
<gene>
    <name evidence="2" type="ORF">A2648_01215</name>
</gene>
<accession>A0A1G2CUQ7</accession>
<dbReference type="InterPro" id="IPR012902">
    <property type="entry name" value="N_methyl_site"/>
</dbReference>
<reference evidence="2 3" key="1">
    <citation type="journal article" date="2016" name="Nat. Commun.">
        <title>Thousands of microbial genomes shed light on interconnected biogeochemical processes in an aquifer system.</title>
        <authorList>
            <person name="Anantharaman K."/>
            <person name="Brown C.T."/>
            <person name="Hug L.A."/>
            <person name="Sharon I."/>
            <person name="Castelle C.J."/>
            <person name="Probst A.J."/>
            <person name="Thomas B.C."/>
            <person name="Singh A."/>
            <person name="Wilkins M.J."/>
            <person name="Karaoz U."/>
            <person name="Brodie E.L."/>
            <person name="Williams K.H."/>
            <person name="Hubbard S.S."/>
            <person name="Banfield J.F."/>
        </authorList>
    </citation>
    <scope>NUCLEOTIDE SEQUENCE [LARGE SCALE GENOMIC DNA]</scope>
</reference>
<evidence type="ECO:0000313" key="2">
    <source>
        <dbReference type="EMBL" id="OGZ04188.1"/>
    </source>
</evidence>
<dbReference type="STRING" id="1798657.A2648_01215"/>
<dbReference type="AlphaFoldDB" id="A0A1G2CUQ7"/>
<protein>
    <recommendedName>
        <fullName evidence="4">Prepilin-type N-terminal cleavage/methylation domain-containing protein</fullName>
    </recommendedName>
</protein>
<evidence type="ECO:0000256" key="1">
    <source>
        <dbReference type="SAM" id="Phobius"/>
    </source>
</evidence>
<keyword evidence="1" id="KW-0812">Transmembrane</keyword>
<dbReference type="EMBL" id="MHLH01000010">
    <property type="protein sequence ID" value="OGZ04188.1"/>
    <property type="molecule type" value="Genomic_DNA"/>
</dbReference>
<sequence>MNKKLKNKIITKHLALNPSLHGFSMIELVVVIGIFSFISAIILGNYNGFNQKMSVSNLAHQIALEIRQAQVYGLSAKESVIGSGVFPGYGIYFSRDIPTSFVLYTDANGDKKYNHTGDGTNCSANSECLESVSVSNGDVIKDICATVSGVTKCASVSQIDFVNVVFTRPDPEATITGTLSGSDVIYDNLQISVETPKKDFFKTVWVWSTGQVSIQ</sequence>
<dbReference type="SUPFAM" id="SSF54523">
    <property type="entry name" value="Pili subunits"/>
    <property type="match status" value="1"/>
</dbReference>
<evidence type="ECO:0000313" key="3">
    <source>
        <dbReference type="Proteomes" id="UP000178841"/>
    </source>
</evidence>
<keyword evidence="1" id="KW-0472">Membrane</keyword>
<keyword evidence="1" id="KW-1133">Transmembrane helix</keyword>
<evidence type="ECO:0008006" key="4">
    <source>
        <dbReference type="Google" id="ProtNLM"/>
    </source>
</evidence>
<dbReference type="Proteomes" id="UP000178841">
    <property type="component" value="Unassembled WGS sequence"/>
</dbReference>
<name>A0A1G2CUQ7_9BACT</name>
<dbReference type="InterPro" id="IPR045584">
    <property type="entry name" value="Pilin-like"/>
</dbReference>
<dbReference type="NCBIfam" id="TIGR02532">
    <property type="entry name" value="IV_pilin_GFxxxE"/>
    <property type="match status" value="1"/>
</dbReference>
<feature type="transmembrane region" description="Helical" evidence="1">
    <location>
        <begin position="20"/>
        <end position="43"/>
    </location>
</feature>
<organism evidence="2 3">
    <name type="scientific">Candidatus Lloydbacteria bacterium RIFCSPHIGHO2_01_FULL_41_20</name>
    <dbReference type="NCBI Taxonomy" id="1798657"/>
    <lineage>
        <taxon>Bacteria</taxon>
        <taxon>Candidatus Lloydiibacteriota</taxon>
    </lineage>
</organism>
<proteinExistence type="predicted"/>